<dbReference type="PROSITE" id="PS50850">
    <property type="entry name" value="MFS"/>
    <property type="match status" value="1"/>
</dbReference>
<dbReference type="EMBL" id="JBHUOP010000002">
    <property type="protein sequence ID" value="MFD2839728.1"/>
    <property type="molecule type" value="Genomic_DNA"/>
</dbReference>
<feature type="transmembrane region" description="Helical" evidence="7">
    <location>
        <begin position="340"/>
        <end position="358"/>
    </location>
</feature>
<dbReference type="SUPFAM" id="SSF103473">
    <property type="entry name" value="MFS general substrate transporter"/>
    <property type="match status" value="1"/>
</dbReference>
<dbReference type="InterPro" id="IPR011701">
    <property type="entry name" value="MFS"/>
</dbReference>
<feature type="transmembrane region" description="Helical" evidence="7">
    <location>
        <begin position="274"/>
        <end position="295"/>
    </location>
</feature>
<keyword evidence="5 7" id="KW-1133">Transmembrane helix</keyword>
<dbReference type="Proteomes" id="UP001597391">
    <property type="component" value="Unassembled WGS sequence"/>
</dbReference>
<reference evidence="10" key="1">
    <citation type="journal article" date="2019" name="Int. J. Syst. Evol. Microbiol.">
        <title>The Global Catalogue of Microorganisms (GCM) 10K type strain sequencing project: providing services to taxonomists for standard genome sequencing and annotation.</title>
        <authorList>
            <consortium name="The Broad Institute Genomics Platform"/>
            <consortium name="The Broad Institute Genome Sequencing Center for Infectious Disease"/>
            <person name="Wu L."/>
            <person name="Ma J."/>
        </authorList>
    </citation>
    <scope>NUCLEOTIDE SEQUENCE [LARGE SCALE GENOMIC DNA]</scope>
    <source>
        <strain evidence="10">KCTC 33576</strain>
    </source>
</reference>
<evidence type="ECO:0000313" key="10">
    <source>
        <dbReference type="Proteomes" id="UP001597391"/>
    </source>
</evidence>
<dbReference type="InterPro" id="IPR005829">
    <property type="entry name" value="Sugar_transporter_CS"/>
</dbReference>
<evidence type="ECO:0000259" key="8">
    <source>
        <dbReference type="PROSITE" id="PS50850"/>
    </source>
</evidence>
<dbReference type="PANTHER" id="PTHR42718:SF47">
    <property type="entry name" value="METHYL VIOLOGEN RESISTANCE PROTEIN SMVA"/>
    <property type="match status" value="1"/>
</dbReference>
<dbReference type="InterPro" id="IPR020846">
    <property type="entry name" value="MFS_dom"/>
</dbReference>
<feature type="transmembrane region" description="Helical" evidence="7">
    <location>
        <begin position="54"/>
        <end position="75"/>
    </location>
</feature>
<keyword evidence="3" id="KW-1003">Cell membrane</keyword>
<dbReference type="PANTHER" id="PTHR42718">
    <property type="entry name" value="MAJOR FACILITATOR SUPERFAMILY MULTIDRUG TRANSPORTER MFSC"/>
    <property type="match status" value="1"/>
</dbReference>
<dbReference type="Pfam" id="PF07690">
    <property type="entry name" value="MFS_1"/>
    <property type="match status" value="1"/>
</dbReference>
<gene>
    <name evidence="9" type="ORF">ACFSYH_03990</name>
</gene>
<keyword evidence="2" id="KW-0813">Transport</keyword>
<proteinExistence type="predicted"/>
<keyword evidence="10" id="KW-1185">Reference proteome</keyword>
<feature type="transmembrane region" description="Helical" evidence="7">
    <location>
        <begin position="207"/>
        <end position="226"/>
    </location>
</feature>
<evidence type="ECO:0000256" key="5">
    <source>
        <dbReference type="ARBA" id="ARBA00022989"/>
    </source>
</evidence>
<feature type="transmembrane region" description="Helical" evidence="7">
    <location>
        <begin position="172"/>
        <end position="195"/>
    </location>
</feature>
<feature type="transmembrane region" description="Helical" evidence="7">
    <location>
        <begin position="87"/>
        <end position="106"/>
    </location>
</feature>
<keyword evidence="6 7" id="KW-0472">Membrane</keyword>
<evidence type="ECO:0000256" key="6">
    <source>
        <dbReference type="ARBA" id="ARBA00023136"/>
    </source>
</evidence>
<dbReference type="RefSeq" id="WP_377465275.1">
    <property type="nucleotide sequence ID" value="NZ_JBHUOP010000002.1"/>
</dbReference>
<keyword evidence="4 7" id="KW-0812">Transmembrane</keyword>
<dbReference type="CDD" id="cd17321">
    <property type="entry name" value="MFS_MMR_MDR_like"/>
    <property type="match status" value="1"/>
</dbReference>
<feature type="domain" description="Major facilitator superfamily (MFS) profile" evidence="8">
    <location>
        <begin position="21"/>
        <end position="500"/>
    </location>
</feature>
<accession>A0ABW5XFX2</accession>
<organism evidence="9 10">
    <name type="scientific">Populibacterium corticicola</name>
    <dbReference type="NCBI Taxonomy" id="1812826"/>
    <lineage>
        <taxon>Bacteria</taxon>
        <taxon>Bacillati</taxon>
        <taxon>Actinomycetota</taxon>
        <taxon>Actinomycetes</taxon>
        <taxon>Micrococcales</taxon>
        <taxon>Jonesiaceae</taxon>
        <taxon>Populibacterium</taxon>
    </lineage>
</organism>
<dbReference type="Gene3D" id="1.20.1720.10">
    <property type="entry name" value="Multidrug resistance protein D"/>
    <property type="match status" value="1"/>
</dbReference>
<feature type="transmembrane region" description="Helical" evidence="7">
    <location>
        <begin position="315"/>
        <end position="333"/>
    </location>
</feature>
<evidence type="ECO:0000256" key="3">
    <source>
        <dbReference type="ARBA" id="ARBA00022475"/>
    </source>
</evidence>
<feature type="transmembrane region" description="Helical" evidence="7">
    <location>
        <begin position="20"/>
        <end position="42"/>
    </location>
</feature>
<evidence type="ECO:0000256" key="7">
    <source>
        <dbReference type="SAM" id="Phobius"/>
    </source>
</evidence>
<protein>
    <submittedName>
        <fullName evidence="9">MFS transporter</fullName>
    </submittedName>
</protein>
<dbReference type="Gene3D" id="1.20.1250.20">
    <property type="entry name" value="MFS general substrate transporter like domains"/>
    <property type="match status" value="1"/>
</dbReference>
<feature type="transmembrane region" description="Helical" evidence="7">
    <location>
        <begin position="145"/>
        <end position="166"/>
    </location>
</feature>
<sequence>MQEILTPTHTPATAGKREWLALSILILAVTLLAIDGTVLYMAVPSLIADLSPTATQLLWIGDIYSFVLAGLLITMGNVADKYGRKKILLLGSAAFGLASLLAAFATTPAMLIAARALLGLAGATIMPSTLSIIRNLFHDPIQRTRAIAIWSAGATAGGALGPLVGGALLERFWWGSVFVINIPIMLIILIGGFFLLPESRNPSGQRIDLLSSMLSIAMIVPVVYSIKGIVSSSHIATIMGGLVIGAIAAVLFVRRQRNLAVPMIDISLFKIPSFLGAVLSNTIAIFAFIGLLYFFSQYLQIVRGYSPFTAGLAELPSTIASILAMLVIGFALRRFGRGRAIGLGLGLGAVALVTLAATEQVPSYWGLGIALALMGLGIGVASALSTDAVVAAAPRERAGAASSIAETAYELGVALGIAVLGSIQTALYRASLELPTGTPEGDRVWLEESLASALSHIDSPQLLDLAKEAFAHGMVLTALIAAGLLFIAAVIAWRIIPSGPETMEHTHEH</sequence>
<dbReference type="PROSITE" id="PS00216">
    <property type="entry name" value="SUGAR_TRANSPORT_1"/>
    <property type="match status" value="1"/>
</dbReference>
<feature type="transmembrane region" description="Helical" evidence="7">
    <location>
        <begin position="364"/>
        <end position="386"/>
    </location>
</feature>
<evidence type="ECO:0000256" key="1">
    <source>
        <dbReference type="ARBA" id="ARBA00004651"/>
    </source>
</evidence>
<comment type="subcellular location">
    <subcellularLocation>
        <location evidence="1">Cell membrane</location>
        <topology evidence="1">Multi-pass membrane protein</topology>
    </subcellularLocation>
</comment>
<comment type="caution">
    <text evidence="9">The sequence shown here is derived from an EMBL/GenBank/DDBJ whole genome shotgun (WGS) entry which is preliminary data.</text>
</comment>
<feature type="transmembrane region" description="Helical" evidence="7">
    <location>
        <begin position="112"/>
        <end position="133"/>
    </location>
</feature>
<evidence type="ECO:0000256" key="2">
    <source>
        <dbReference type="ARBA" id="ARBA00022448"/>
    </source>
</evidence>
<evidence type="ECO:0000256" key="4">
    <source>
        <dbReference type="ARBA" id="ARBA00022692"/>
    </source>
</evidence>
<feature type="transmembrane region" description="Helical" evidence="7">
    <location>
        <begin position="469"/>
        <end position="493"/>
    </location>
</feature>
<dbReference type="InterPro" id="IPR036259">
    <property type="entry name" value="MFS_trans_sf"/>
</dbReference>
<feature type="transmembrane region" description="Helical" evidence="7">
    <location>
        <begin position="232"/>
        <end position="253"/>
    </location>
</feature>
<name>A0ABW5XFX2_9MICO</name>
<evidence type="ECO:0000313" key="9">
    <source>
        <dbReference type="EMBL" id="MFD2839728.1"/>
    </source>
</evidence>